<dbReference type="InterPro" id="IPR003838">
    <property type="entry name" value="ABC3_permease_C"/>
</dbReference>
<proteinExistence type="inferred from homology"/>
<dbReference type="Proteomes" id="UP000230779">
    <property type="component" value="Unassembled WGS sequence"/>
</dbReference>
<evidence type="ECO:0000256" key="4">
    <source>
        <dbReference type="ARBA" id="ARBA00022989"/>
    </source>
</evidence>
<comment type="subcellular location">
    <subcellularLocation>
        <location evidence="1">Cell membrane</location>
        <topology evidence="1">Multi-pass membrane protein</topology>
    </subcellularLocation>
</comment>
<dbReference type="AlphaFoldDB" id="A0A2M7RJR3"/>
<evidence type="ECO:0000256" key="1">
    <source>
        <dbReference type="ARBA" id="ARBA00004651"/>
    </source>
</evidence>
<keyword evidence="3 7" id="KW-0812">Transmembrane</keyword>
<feature type="transmembrane region" description="Helical" evidence="7">
    <location>
        <begin position="348"/>
        <end position="372"/>
    </location>
</feature>
<dbReference type="InterPro" id="IPR050250">
    <property type="entry name" value="Macrolide_Exporter_MacB"/>
</dbReference>
<keyword evidence="5 7" id="KW-0472">Membrane</keyword>
<dbReference type="PANTHER" id="PTHR30572:SF4">
    <property type="entry name" value="ABC TRANSPORTER PERMEASE YTRF"/>
    <property type="match status" value="1"/>
</dbReference>
<comment type="caution">
    <text evidence="10">The sequence shown here is derived from an EMBL/GenBank/DDBJ whole genome shotgun (WGS) entry which is preliminary data.</text>
</comment>
<gene>
    <name evidence="10" type="ORF">COY66_01860</name>
</gene>
<sequence>MRNIDLLRRGLRNLRRNKSRTILTVLALSIGAFTLVLTFGLSNALKASVNDQLSLATNNELSVGLNAENKNQTGVPEYNTNAAAAQSTQIHGERATIQFMTKEQIDAFAKISGVKQVWPSYNISAEYLQLDGNDKKYIIDYVSEQSYSDQTSKMLAGAYPLNWSTNDIVLYQSYADTLGIAPSDLIGKTVIIGFLDVKGKIAEQKFTISGILKKPTGFESAGPATTGVVMISIDSMAKIYDLQFNGARDFNQFSYATVLLDSPDNETSVRDAIAALNKNYSVSSLSDIVSRIKTVLNTVTYALAGFSGIVLLAAAFGIINTQLMSVFERTKEIGLLKALGMPNKKIRNLFSVEAVLIGLFGASVGIIFAFGVEIFVNTVFRQRLINIGFGSHAILISPTNVLLVAAGLGLLSFIAGVFPARKAQRLDPIQALREE</sequence>
<evidence type="ECO:0000259" key="8">
    <source>
        <dbReference type="Pfam" id="PF02687"/>
    </source>
</evidence>
<accession>A0A2M7RJR3</accession>
<feature type="domain" description="ABC3 transporter permease C-terminal" evidence="8">
    <location>
        <begin position="306"/>
        <end position="427"/>
    </location>
</feature>
<evidence type="ECO:0000256" key="5">
    <source>
        <dbReference type="ARBA" id="ARBA00023136"/>
    </source>
</evidence>
<dbReference type="Pfam" id="PF02687">
    <property type="entry name" value="FtsX"/>
    <property type="match status" value="1"/>
</dbReference>
<protein>
    <recommendedName>
        <fullName evidence="12">ABC transporter permease</fullName>
    </recommendedName>
</protein>
<dbReference type="EMBL" id="PFMD01000023">
    <property type="protein sequence ID" value="PIY96988.1"/>
    <property type="molecule type" value="Genomic_DNA"/>
</dbReference>
<reference evidence="10 11" key="1">
    <citation type="submission" date="2017-09" db="EMBL/GenBank/DDBJ databases">
        <title>Depth-based differentiation of microbial function through sediment-hosted aquifers and enrichment of novel symbionts in the deep terrestrial subsurface.</title>
        <authorList>
            <person name="Probst A.J."/>
            <person name="Ladd B."/>
            <person name="Jarett J.K."/>
            <person name="Geller-Mcgrath D.E."/>
            <person name="Sieber C.M."/>
            <person name="Emerson J.B."/>
            <person name="Anantharaman K."/>
            <person name="Thomas B.C."/>
            <person name="Malmstrom R."/>
            <person name="Stieglmeier M."/>
            <person name="Klingl A."/>
            <person name="Woyke T."/>
            <person name="Ryan C.M."/>
            <person name="Banfield J.F."/>
        </authorList>
    </citation>
    <scope>NUCLEOTIDE SEQUENCE [LARGE SCALE GENOMIC DNA]</scope>
    <source>
        <strain evidence="10">CG_4_10_14_0_8_um_filter_42_10</strain>
    </source>
</reference>
<dbReference type="InterPro" id="IPR025857">
    <property type="entry name" value="MacB_PCD"/>
</dbReference>
<dbReference type="PANTHER" id="PTHR30572">
    <property type="entry name" value="MEMBRANE COMPONENT OF TRANSPORTER-RELATED"/>
    <property type="match status" value="1"/>
</dbReference>
<evidence type="ECO:0000313" key="11">
    <source>
        <dbReference type="Proteomes" id="UP000230779"/>
    </source>
</evidence>
<name>A0A2M7RJR3_9BACT</name>
<evidence type="ECO:0000256" key="6">
    <source>
        <dbReference type="ARBA" id="ARBA00038076"/>
    </source>
</evidence>
<feature type="transmembrane region" description="Helical" evidence="7">
    <location>
        <begin position="392"/>
        <end position="418"/>
    </location>
</feature>
<feature type="domain" description="MacB-like periplasmic core" evidence="9">
    <location>
        <begin position="21"/>
        <end position="275"/>
    </location>
</feature>
<evidence type="ECO:0000259" key="9">
    <source>
        <dbReference type="Pfam" id="PF12704"/>
    </source>
</evidence>
<evidence type="ECO:0008006" key="12">
    <source>
        <dbReference type="Google" id="ProtNLM"/>
    </source>
</evidence>
<dbReference type="GO" id="GO:0022857">
    <property type="term" value="F:transmembrane transporter activity"/>
    <property type="evidence" value="ECO:0007669"/>
    <property type="project" value="TreeGrafter"/>
</dbReference>
<evidence type="ECO:0000256" key="3">
    <source>
        <dbReference type="ARBA" id="ARBA00022692"/>
    </source>
</evidence>
<organism evidence="10 11">
    <name type="scientific">Candidatus Kerfeldbacteria bacterium CG_4_10_14_0_8_um_filter_42_10</name>
    <dbReference type="NCBI Taxonomy" id="2014248"/>
    <lineage>
        <taxon>Bacteria</taxon>
        <taxon>Candidatus Kerfeldiibacteriota</taxon>
    </lineage>
</organism>
<keyword evidence="2" id="KW-1003">Cell membrane</keyword>
<evidence type="ECO:0000256" key="7">
    <source>
        <dbReference type="SAM" id="Phobius"/>
    </source>
</evidence>
<comment type="similarity">
    <text evidence="6">Belongs to the ABC-4 integral membrane protein family.</text>
</comment>
<feature type="transmembrane region" description="Helical" evidence="7">
    <location>
        <begin position="301"/>
        <end position="327"/>
    </location>
</feature>
<evidence type="ECO:0000313" key="10">
    <source>
        <dbReference type="EMBL" id="PIY96988.1"/>
    </source>
</evidence>
<dbReference type="GO" id="GO:0005886">
    <property type="term" value="C:plasma membrane"/>
    <property type="evidence" value="ECO:0007669"/>
    <property type="project" value="UniProtKB-SubCell"/>
</dbReference>
<dbReference type="Pfam" id="PF12704">
    <property type="entry name" value="MacB_PCD"/>
    <property type="match status" value="1"/>
</dbReference>
<keyword evidence="4 7" id="KW-1133">Transmembrane helix</keyword>
<evidence type="ECO:0000256" key="2">
    <source>
        <dbReference type="ARBA" id="ARBA00022475"/>
    </source>
</evidence>
<feature type="transmembrane region" description="Helical" evidence="7">
    <location>
        <begin position="21"/>
        <end position="41"/>
    </location>
</feature>